<dbReference type="Proteomes" id="UP000831479">
    <property type="component" value="Segment"/>
</dbReference>
<protein>
    <submittedName>
        <fullName evidence="1">Pif-1</fullName>
    </submittedName>
</protein>
<reference evidence="1" key="1">
    <citation type="journal article" date="2019" name="Genomics">
        <title>Genome sequence analysis and organization of the Hyphantria cunea granulovirus (HycuGV-Hc1) from Turkey.</title>
        <authorList>
            <person name="Gencer D."/>
            <person name="Bayramoglu Z."/>
            <person name="Nalcacioglu R."/>
            <person name="Demirbag Z."/>
            <person name="Demir I."/>
        </authorList>
    </citation>
    <scope>NUCLEOTIDE SEQUENCE</scope>
    <source>
        <strain evidence="1">Hc1</strain>
    </source>
</reference>
<dbReference type="InterPro" id="IPR007784">
    <property type="entry name" value="PIR"/>
</dbReference>
<dbReference type="Pfam" id="PF05092">
    <property type="entry name" value="PIF"/>
    <property type="match status" value="1"/>
</dbReference>
<name>A0AAF1D247_9BBAC</name>
<dbReference type="EMBL" id="MH923363">
    <property type="protein sequence ID" value="QBQ01557.1"/>
    <property type="molecule type" value="Genomic_DNA"/>
</dbReference>
<sequence length="541" mass="61105">MWALLLLIIILTILICVHATNMYDLSRTQTWELTRHKNNVPLLDPPDEIIIPENALSCHKTLTPCISDADCQLCKESRARCWQFTTHVVFQFDEEGETVIQPNEKFCIALGAVGRRCNPHTGMWITRLVDEANVAIICHCLTPGLVTQLNIYEDCDLPVGCRPNGALININTTPLMCTCNEGFVPELSGTNTPFCRPLAIRDIILNPEFYPRPPCPVGYVESEHPAVSRVYRNQIGANVCLPDPCATDPITSERHNGGQLLFVPNGGADGGPLAMCVCNIHLNVYPVFSLHSMVVQQYTATDREITNACIRPLIADRRSVRSDLKIFWGRNSLKADADIVFQINEEQVQPSYRVLLAPRTTPHPRVANLATNFVLKWSLTSAYTAHSVNHSVRDIFQDYWNFNYLRRWEFTCPVAGIGRCRETRICRPTTLMCEWRLCMETGVQFRDDRCFLTLSPRVFPQVGEVNQICVWNTANYYPRDSFPVTFYINARFATDHGTTADIGIPHTFQTIFFTNSSETVAANQFDTLATILDTFPLYSSV</sequence>
<gene>
    <name evidence="1" type="ORF">HycuGV_00004</name>
</gene>
<proteinExistence type="predicted"/>
<accession>A0AAF1D247</accession>
<organism evidence="1 2">
    <name type="scientific">Hyphantria cunea granulovirus</name>
    <dbReference type="NCBI Taxonomy" id="307448"/>
    <lineage>
        <taxon>Viruses</taxon>
        <taxon>Viruses incertae sedis</taxon>
        <taxon>Naldaviricetes</taxon>
        <taxon>Lefavirales</taxon>
        <taxon>Baculoviridae</taxon>
        <taxon>Betabaculovirus</taxon>
        <taxon>Betabaculovirus hycuneae</taxon>
    </lineage>
</organism>
<evidence type="ECO:0000313" key="1">
    <source>
        <dbReference type="EMBL" id="QBQ01557.1"/>
    </source>
</evidence>
<keyword evidence="2" id="KW-1185">Reference proteome</keyword>
<evidence type="ECO:0000313" key="2">
    <source>
        <dbReference type="Proteomes" id="UP000831479"/>
    </source>
</evidence>